<proteinExistence type="inferred from homology"/>
<keyword evidence="15 24" id="KW-1133">Transmembrane helix</keyword>
<gene>
    <name evidence="26" type="ORF">DDE83_000991</name>
</gene>
<dbReference type="GO" id="GO:0004169">
    <property type="term" value="F:dolichyl-phosphate-mannose-protein mannosyltransferase activity"/>
    <property type="evidence" value="ECO:0007669"/>
    <property type="project" value="UniProtKB-EC"/>
</dbReference>
<evidence type="ECO:0000256" key="10">
    <source>
        <dbReference type="ARBA" id="ARBA00022676"/>
    </source>
</evidence>
<feature type="transmembrane region" description="Helical" evidence="24">
    <location>
        <begin position="869"/>
        <end position="886"/>
    </location>
</feature>
<dbReference type="Pfam" id="PF16192">
    <property type="entry name" value="PMT_4TMC"/>
    <property type="match status" value="1"/>
</dbReference>
<feature type="transmembrane region" description="Helical" evidence="24">
    <location>
        <begin position="1090"/>
        <end position="1109"/>
    </location>
</feature>
<comment type="subcellular location">
    <subcellularLocation>
        <location evidence="1">Endoplasmic reticulum membrane</location>
        <topology evidence="1">Multi-pass membrane protein</topology>
    </subcellularLocation>
</comment>
<name>A0A364NE42_STELY</name>
<feature type="transmembrane region" description="Helical" evidence="24">
    <location>
        <begin position="949"/>
        <end position="969"/>
    </location>
</feature>
<evidence type="ECO:0000256" key="24">
    <source>
        <dbReference type="SAM" id="Phobius"/>
    </source>
</evidence>
<evidence type="ECO:0000256" key="20">
    <source>
        <dbReference type="ARBA" id="ARBA00055525"/>
    </source>
</evidence>
<organism evidence="26 27">
    <name type="scientific">Stemphylium lycopersici</name>
    <name type="common">Tomato gray leaf spot disease fungus</name>
    <name type="synonym">Thyrospora lycopersici</name>
    <dbReference type="NCBI Taxonomy" id="183478"/>
    <lineage>
        <taxon>Eukaryota</taxon>
        <taxon>Fungi</taxon>
        <taxon>Dikarya</taxon>
        <taxon>Ascomycota</taxon>
        <taxon>Pezizomycotina</taxon>
        <taxon>Dothideomycetes</taxon>
        <taxon>Pleosporomycetidae</taxon>
        <taxon>Pleosporales</taxon>
        <taxon>Pleosporineae</taxon>
        <taxon>Pleosporaceae</taxon>
        <taxon>Stemphylium</taxon>
    </lineage>
</organism>
<sequence length="1578" mass="177699">MVEAEGSPTTWKFTQCFGDKGDVEDITEASAADIISTVEFDQTGNYLATGDKGGRVVLFERNETKKTCEYKFHTEFQSHEPEFDYLKSLEIEEKINKIKWCRRQNASHYLLSTNDKTIKLWKVFEKSLKVVAENNLSHELTPGGGVAGGGGPVRNPNAQFRSATDLKLPRLTHHDTVVAAVPRKTYANAHAYHINSISVNSDGETFISSDDLRINLWNLNIQDQSFNIVDIKPANMEELTEVITAAEFHPISCNWFMYASSKGTIKLADMRESALCDQHAKQFEQEEDPSSRSFFSEIISSISDVRFSHDGRYILSRDYLTVKIWDVNMEKTPVKTIPIHEHLRPRLCDTYENDSIFDKFEVVFSGDAKNVMTGSYNNNFMIYPSDNDKDTEVVLQADKSAFKAKKVGIPTPMNSSTSPTGSSNSKKGGSRAGSPAAGAAGQGQRMRKETDADQIDFNKKILHMSWHPFEDSIAIAATNNLFVFSALQEPESGLLITLFQFVFTCLSTLHYQFDPNGRYFMRSSAVPFRKWCVSAALFFTVNMLNNWAFAFNISVPVHIILRSFGSVTTMAAGWLRGKKYSALQVISVAILTLGVMVSAWADASSKGKNMETSSSDKSNSSLQAGLLILLIAQLLSAWMGAYVEDIYKDHGKDWQANLFYSHLLSIPFFAGFAPTLMQQFKRLQASQSFQVPPKVAASLPPLLNDALASTSQHVIYLTANALTQLLCITGVNMLSANTSAVTVTIVLNIRKLVSFLLSIWIFGNQMSGLMKVGAAMVFGAGALYGWETSYRIPQQKKSGAEKQKKSSFIQPQPTMSSPAGSVRQRVGKDKKRAVSPNPEALTEKVANVVEKAKPYKPAQQQGREWDYKLAITIMTVLAFITRFWGIRHPDQVVFDEFASYYLQRTYFFDVHPPLGKLLFAFAGWVVGYKGDFLFENIGDSYITNKVPYVAYRAMPASLGALTVPIVFMIMWESGYSLPACVTAAGLMLLDNAHIGQTRLILLDASLIFFMALSVLSYIRFYKERHVPFGRKWWKWLLLTGISLSCVISIKYVGVFTFFSIGVPVLIDLWDLMDVNRRQGALTLAEFGKHFAARAVGLVIVPFFLYLFWFQVHFSILTRSGPGDDFMTPEFQETLSDNVMSLQSVGINYYDSITIRHKETKVYLHSHPDRYPLRYDDGRVSSQGQQVTGYPHNDTNNHWQVLPSTPLASEVGQRVKVGDTIRLRHLITDTILLTHDVASPYYPTNQEFTTVNKEEAAGARYNDTLFQLKVDKGKGDFKTMSTHFKLIHVPTKVAMWTHTKPLPDWAYKQAEINGNKAVQQSSNVWYVDDIPSLPVEDERNKKQPKQVKHLSFLRKWVELQRAMFHHNNALTSSHPYASQPISWPFLLRGVSFWTKNDTRQQIYFLGNPIGWWLASSLLAVFAGIIGADQLALRRGMDALDERTRSRLYNSTGFFFLTWAAHYIPFYIMGRQLFLHHYLPAHLASCLITGALVEFVFCIEPQDPEMPAAAKGHRRTRSRPVRERVATSSLMGSWIATVVILAATFWCFLFFAPLTYGNPGLSVPQVQARKWLGYDLHFAK</sequence>
<evidence type="ECO:0000256" key="11">
    <source>
        <dbReference type="ARBA" id="ARBA00022679"/>
    </source>
</evidence>
<dbReference type="FunFam" id="2.130.10.10:FF:000174">
    <property type="entry name" value="Protein phosphatase PP2A regulatory subunit B"/>
    <property type="match status" value="1"/>
</dbReference>
<evidence type="ECO:0000256" key="17">
    <source>
        <dbReference type="ARBA" id="ARBA00023180"/>
    </source>
</evidence>
<dbReference type="NCBIfam" id="TIGR00803">
    <property type="entry name" value="nst"/>
    <property type="match status" value="1"/>
</dbReference>
<feature type="region of interest" description="Disordered" evidence="23">
    <location>
        <begin position="406"/>
        <end position="450"/>
    </location>
</feature>
<dbReference type="EC" id="2.4.1.109" evidence="5"/>
<dbReference type="GO" id="GO:0000159">
    <property type="term" value="C:protein phosphatase type 2A complex"/>
    <property type="evidence" value="ECO:0007669"/>
    <property type="project" value="InterPro"/>
</dbReference>
<dbReference type="InterPro" id="IPR032421">
    <property type="entry name" value="PMT_4TMC"/>
</dbReference>
<comment type="catalytic activity">
    <reaction evidence="18">
        <text>a di-trans,poly-cis-dolichyl beta-D-mannosyl phosphate + L-threonyl-[protein] = 3-O-(alpha-D-mannosyl)-L-threonyl-[protein] + a di-trans,poly-cis-dolichyl phosphate + H(+)</text>
        <dbReference type="Rhea" id="RHEA:53396"/>
        <dbReference type="Rhea" id="RHEA-COMP:11060"/>
        <dbReference type="Rhea" id="RHEA-COMP:13547"/>
        <dbReference type="Rhea" id="RHEA-COMP:19498"/>
        <dbReference type="Rhea" id="RHEA-COMP:19501"/>
        <dbReference type="ChEBI" id="CHEBI:15378"/>
        <dbReference type="ChEBI" id="CHEBI:30013"/>
        <dbReference type="ChEBI" id="CHEBI:57683"/>
        <dbReference type="ChEBI" id="CHEBI:58211"/>
        <dbReference type="ChEBI" id="CHEBI:137323"/>
        <dbReference type="EC" id="2.4.1.109"/>
    </reaction>
</comment>
<comment type="caution">
    <text evidence="26">The sequence shown here is derived from an EMBL/GenBank/DDBJ whole genome shotgun (WGS) entry which is preliminary data.</text>
</comment>
<dbReference type="Proteomes" id="UP000249619">
    <property type="component" value="Unassembled WGS sequence"/>
</dbReference>
<feature type="domain" description="MIR" evidence="25">
    <location>
        <begin position="1143"/>
        <end position="1203"/>
    </location>
</feature>
<dbReference type="Pfam" id="PF08449">
    <property type="entry name" value="UAA"/>
    <property type="match status" value="1"/>
</dbReference>
<evidence type="ECO:0000256" key="16">
    <source>
        <dbReference type="ARBA" id="ARBA00023136"/>
    </source>
</evidence>
<comment type="catalytic activity">
    <reaction evidence="19">
        <text>a di-trans,poly-cis-dolichyl beta-D-mannosyl phosphate + L-seryl-[protein] = 3-O-(alpha-D-mannosyl)-L-seryl-[protein] + a di-trans,poly-cis-dolichyl phosphate + H(+)</text>
        <dbReference type="Rhea" id="RHEA:17377"/>
        <dbReference type="Rhea" id="RHEA-COMP:9863"/>
        <dbReference type="Rhea" id="RHEA-COMP:13546"/>
        <dbReference type="Rhea" id="RHEA-COMP:19498"/>
        <dbReference type="Rhea" id="RHEA-COMP:19501"/>
        <dbReference type="ChEBI" id="CHEBI:15378"/>
        <dbReference type="ChEBI" id="CHEBI:29999"/>
        <dbReference type="ChEBI" id="CHEBI:57683"/>
        <dbReference type="ChEBI" id="CHEBI:58211"/>
        <dbReference type="ChEBI" id="CHEBI:137321"/>
        <dbReference type="EC" id="2.4.1.109"/>
    </reaction>
</comment>
<dbReference type="PRINTS" id="PR00600">
    <property type="entry name" value="PP2APR55"/>
</dbReference>
<dbReference type="EMBL" id="QGDH01000010">
    <property type="protein sequence ID" value="RAR15542.1"/>
    <property type="molecule type" value="Genomic_DNA"/>
</dbReference>
<dbReference type="GO" id="GO:1902531">
    <property type="term" value="P:regulation of intracellular signal transduction"/>
    <property type="evidence" value="ECO:0007669"/>
    <property type="project" value="UniProtKB-ARBA"/>
</dbReference>
<evidence type="ECO:0000256" key="5">
    <source>
        <dbReference type="ARBA" id="ARBA00012839"/>
    </source>
</evidence>
<feature type="transmembrane region" description="Helical" evidence="24">
    <location>
        <begin position="906"/>
        <end position="928"/>
    </location>
</feature>
<dbReference type="Pfam" id="PF02815">
    <property type="entry name" value="MIR"/>
    <property type="match status" value="1"/>
</dbReference>
<feature type="transmembrane region" description="Helical" evidence="24">
    <location>
        <begin position="768"/>
        <end position="786"/>
    </location>
</feature>
<feature type="transmembrane region" description="Helical" evidence="24">
    <location>
        <begin position="999"/>
        <end position="1021"/>
    </location>
</feature>
<evidence type="ECO:0000256" key="2">
    <source>
        <dbReference type="ARBA" id="ARBA00004922"/>
    </source>
</evidence>
<dbReference type="UniPathway" id="UPA00378"/>
<dbReference type="InterPro" id="IPR016093">
    <property type="entry name" value="MIR_motif"/>
</dbReference>
<keyword evidence="16 24" id="KW-0472">Membrane</keyword>
<dbReference type="InterPro" id="IPR013657">
    <property type="entry name" value="SCL35B1-4/HUT1"/>
</dbReference>
<feature type="transmembrane region" description="Helical" evidence="24">
    <location>
        <begin position="1041"/>
        <end position="1069"/>
    </location>
</feature>
<comment type="similarity">
    <text evidence="4">Belongs to the phosphatase 2A regulatory subunit B family.</text>
</comment>
<dbReference type="SMART" id="SM00320">
    <property type="entry name" value="WD40"/>
    <property type="match status" value="6"/>
</dbReference>
<feature type="transmembrane region" description="Helical" evidence="24">
    <location>
        <begin position="582"/>
        <end position="601"/>
    </location>
</feature>
<reference evidence="27" key="1">
    <citation type="submission" date="2018-05" db="EMBL/GenBank/DDBJ databases">
        <title>Draft genome sequence of Stemphylium lycopersici strain CIDEFI 213.</title>
        <authorList>
            <person name="Medina R."/>
            <person name="Franco M.E.E."/>
            <person name="Lucentini C.G."/>
            <person name="Saparrat M.C.N."/>
            <person name="Balatti P.A."/>
        </authorList>
    </citation>
    <scope>NUCLEOTIDE SEQUENCE [LARGE SCALE GENOMIC DNA]</scope>
    <source>
        <strain evidence="27">CIDEFI 213</strain>
    </source>
</reference>
<accession>A0A364NE42</accession>
<evidence type="ECO:0000256" key="13">
    <source>
        <dbReference type="ARBA" id="ARBA00022737"/>
    </source>
</evidence>
<evidence type="ECO:0000256" key="21">
    <source>
        <dbReference type="ARBA" id="ARBA00067298"/>
    </source>
</evidence>
<dbReference type="CDD" id="cd23285">
    <property type="entry name" value="beta-trefoil_MIR_PMT4-like"/>
    <property type="match status" value="1"/>
</dbReference>
<evidence type="ECO:0000256" key="22">
    <source>
        <dbReference type="ARBA" id="ARBA00072057"/>
    </source>
</evidence>
<dbReference type="PROSITE" id="PS01024">
    <property type="entry name" value="PR55_1"/>
    <property type="match status" value="1"/>
</dbReference>
<keyword evidence="14" id="KW-0256">Endoplasmic reticulum</keyword>
<keyword evidence="9" id="KW-0762">Sugar transport</keyword>
<dbReference type="GO" id="GO:0019888">
    <property type="term" value="F:protein phosphatase regulator activity"/>
    <property type="evidence" value="ECO:0007669"/>
    <property type="project" value="InterPro"/>
</dbReference>
<feature type="transmembrane region" description="Helical" evidence="24">
    <location>
        <begin position="1446"/>
        <end position="1467"/>
    </location>
</feature>
<feature type="transmembrane region" description="Helical" evidence="24">
    <location>
        <begin position="621"/>
        <end position="642"/>
    </location>
</feature>
<feature type="transmembrane region" description="Helical" evidence="24">
    <location>
        <begin position="741"/>
        <end position="762"/>
    </location>
</feature>
<dbReference type="GO" id="GO:0005789">
    <property type="term" value="C:endoplasmic reticulum membrane"/>
    <property type="evidence" value="ECO:0007669"/>
    <property type="project" value="UniProtKB-SubCell"/>
</dbReference>
<dbReference type="InterPro" id="IPR018067">
    <property type="entry name" value="PP2A_PR55_CS"/>
</dbReference>
<evidence type="ECO:0000313" key="26">
    <source>
        <dbReference type="EMBL" id="RAR15542.1"/>
    </source>
</evidence>
<evidence type="ECO:0000256" key="15">
    <source>
        <dbReference type="ARBA" id="ARBA00022989"/>
    </source>
</evidence>
<dbReference type="STRING" id="183478.A0A364NE42"/>
<feature type="compositionally biased region" description="Polar residues" evidence="23">
    <location>
        <begin position="806"/>
        <end position="819"/>
    </location>
</feature>
<dbReference type="GO" id="GO:0055085">
    <property type="term" value="P:transmembrane transport"/>
    <property type="evidence" value="ECO:0007669"/>
    <property type="project" value="InterPro"/>
</dbReference>
<keyword evidence="11 26" id="KW-0808">Transferase</keyword>
<keyword evidence="27" id="KW-1185">Reference proteome</keyword>
<comment type="pathway">
    <text evidence="2">Protein modification; protein glycosylation.</text>
</comment>
<dbReference type="PANTHER" id="PTHR10050">
    <property type="entry name" value="DOLICHYL-PHOSPHATE-MANNOSE--PROTEIN MANNOSYLTRANSFERASE"/>
    <property type="match status" value="1"/>
</dbReference>
<evidence type="ECO:0000256" key="18">
    <source>
        <dbReference type="ARBA" id="ARBA00045085"/>
    </source>
</evidence>
<dbReference type="InterPro" id="IPR000009">
    <property type="entry name" value="PP2A_PR55"/>
</dbReference>
<keyword evidence="8" id="KW-0853">WD repeat</keyword>
<dbReference type="Pfam" id="PF02366">
    <property type="entry name" value="PMT"/>
    <property type="match status" value="1"/>
</dbReference>
<dbReference type="InterPro" id="IPR001680">
    <property type="entry name" value="WD40_rpt"/>
</dbReference>
<evidence type="ECO:0000256" key="19">
    <source>
        <dbReference type="ARBA" id="ARBA00045102"/>
    </source>
</evidence>
<feature type="transmembrane region" description="Helical" evidence="24">
    <location>
        <begin position="654"/>
        <end position="673"/>
    </location>
</feature>
<dbReference type="Pfam" id="PF00400">
    <property type="entry name" value="WD40"/>
    <property type="match status" value="1"/>
</dbReference>
<dbReference type="InterPro" id="IPR036322">
    <property type="entry name" value="WD40_repeat_dom_sf"/>
</dbReference>
<dbReference type="GO" id="GO:0010972">
    <property type="term" value="P:negative regulation of G2/M transition of mitotic cell cycle"/>
    <property type="evidence" value="ECO:0007669"/>
    <property type="project" value="UniProtKB-ARBA"/>
</dbReference>
<evidence type="ECO:0000256" key="7">
    <source>
        <dbReference type="ARBA" id="ARBA00022553"/>
    </source>
</evidence>
<evidence type="ECO:0000256" key="12">
    <source>
        <dbReference type="ARBA" id="ARBA00022692"/>
    </source>
</evidence>
<dbReference type="OrthoDB" id="292747at2759"/>
<feature type="transmembrane region" description="Helical" evidence="24">
    <location>
        <begin position="493"/>
        <end position="511"/>
    </location>
</feature>
<evidence type="ECO:0000256" key="14">
    <source>
        <dbReference type="ARBA" id="ARBA00022824"/>
    </source>
</evidence>
<keyword evidence="6" id="KW-0813">Transport</keyword>
<evidence type="ECO:0000256" key="8">
    <source>
        <dbReference type="ARBA" id="ARBA00022574"/>
    </source>
</evidence>
<feature type="region of interest" description="Disordered" evidence="23">
    <location>
        <begin position="795"/>
        <end position="838"/>
    </location>
</feature>
<evidence type="ECO:0000256" key="3">
    <source>
        <dbReference type="ARBA" id="ARBA00007222"/>
    </source>
</evidence>
<evidence type="ECO:0000256" key="9">
    <source>
        <dbReference type="ARBA" id="ARBA00022597"/>
    </source>
</evidence>
<dbReference type="Gene3D" id="2.130.10.10">
    <property type="entry name" value="YVTN repeat-like/Quinoprotein amine dehydrogenase"/>
    <property type="match status" value="1"/>
</dbReference>
<evidence type="ECO:0000256" key="6">
    <source>
        <dbReference type="ARBA" id="ARBA00022448"/>
    </source>
</evidence>
<dbReference type="InterPro" id="IPR015943">
    <property type="entry name" value="WD40/YVTN_repeat-like_dom_sf"/>
</dbReference>
<keyword evidence="17" id="KW-0325">Glycoprotein</keyword>
<evidence type="ECO:0000256" key="23">
    <source>
        <dbReference type="SAM" id="MobiDB-lite"/>
    </source>
</evidence>
<dbReference type="InterPro" id="IPR027005">
    <property type="entry name" value="PMT-like"/>
</dbReference>
<comment type="similarity">
    <text evidence="3">Belongs to the glycosyltransferase 39 family.</text>
</comment>
<keyword evidence="13" id="KW-0677">Repeat</keyword>
<comment type="function">
    <text evidence="20">Phosphatase 2A affects a variety of biological processes in the cell such as transcription, cell cycle progression and cellular morphogenesis, and provides an initial identification of critical substrates for this phosphatase. The regulatory subunit may direct the catalytic subunit to distinct, albeit overlapping, subsets of substrates.</text>
</comment>
<feature type="transmembrane region" description="Helical" evidence="24">
    <location>
        <begin position="714"/>
        <end position="734"/>
    </location>
</feature>
<keyword evidence="12 24" id="KW-0812">Transmembrane</keyword>
<dbReference type="PROSITE" id="PS01025">
    <property type="entry name" value="PR55_2"/>
    <property type="match status" value="1"/>
</dbReference>
<dbReference type="SUPFAM" id="SSF50978">
    <property type="entry name" value="WD40 repeat-like"/>
    <property type="match status" value="1"/>
</dbReference>
<feature type="transmembrane region" description="Helical" evidence="24">
    <location>
        <begin position="531"/>
        <end position="549"/>
    </location>
</feature>
<evidence type="ECO:0000256" key="1">
    <source>
        <dbReference type="ARBA" id="ARBA00004477"/>
    </source>
</evidence>
<feature type="domain" description="MIR" evidence="25">
    <location>
        <begin position="1211"/>
        <end position="1270"/>
    </location>
</feature>
<dbReference type="SMART" id="SM00472">
    <property type="entry name" value="MIR"/>
    <property type="match status" value="3"/>
</dbReference>
<keyword evidence="7" id="KW-0597">Phosphoprotein</keyword>
<feature type="transmembrane region" description="Helical" evidence="24">
    <location>
        <begin position="1523"/>
        <end position="1550"/>
    </location>
</feature>
<evidence type="ECO:0000259" key="25">
    <source>
        <dbReference type="PROSITE" id="PS50919"/>
    </source>
</evidence>
<dbReference type="FunFam" id="2.80.10.50:FF:000044">
    <property type="entry name" value="Dolichyl-phosphate-mannose-protein mannosyltransferase 4"/>
    <property type="match status" value="1"/>
</dbReference>
<evidence type="ECO:0000313" key="27">
    <source>
        <dbReference type="Proteomes" id="UP000249619"/>
    </source>
</evidence>
<keyword evidence="10" id="KW-0328">Glycosyltransferase</keyword>
<evidence type="ECO:0000256" key="4">
    <source>
        <dbReference type="ARBA" id="ARBA00008259"/>
    </source>
</evidence>
<dbReference type="Gene3D" id="2.80.10.50">
    <property type="match status" value="1"/>
</dbReference>
<protein>
    <recommendedName>
        <fullName evidence="22">Dolichyl-phosphate-mannose--protein mannosyltransferase 4</fullName>
        <ecNumber evidence="5">2.4.1.109</ecNumber>
    </recommendedName>
    <alternativeName>
        <fullName evidence="21">Protein phosphatase PP2A regulatory subunit B</fullName>
    </alternativeName>
</protein>
<dbReference type="FunFam" id="2.130.10.10:FF:000189">
    <property type="entry name" value="Protein phosphatase PP2A regulatory subunit B"/>
    <property type="match status" value="1"/>
</dbReference>
<feature type="compositionally biased region" description="Low complexity" evidence="23">
    <location>
        <begin position="410"/>
        <end position="444"/>
    </location>
</feature>
<dbReference type="InterPro" id="IPR036300">
    <property type="entry name" value="MIR_dom_sf"/>
</dbReference>
<dbReference type="InterPro" id="IPR003342">
    <property type="entry name" value="ArnT-like_N"/>
</dbReference>
<feature type="transmembrane region" description="Helical" evidence="24">
    <location>
        <begin position="555"/>
        <end position="575"/>
    </location>
</feature>
<dbReference type="SUPFAM" id="SSF82109">
    <property type="entry name" value="MIR domain"/>
    <property type="match status" value="1"/>
</dbReference>
<feature type="transmembrane region" description="Helical" evidence="24">
    <location>
        <begin position="1408"/>
        <end position="1426"/>
    </location>
</feature>
<dbReference type="PROSITE" id="PS50919">
    <property type="entry name" value="MIR"/>
    <property type="match status" value="2"/>
</dbReference>
<dbReference type="PANTHER" id="PTHR10050:SF51">
    <property type="entry name" value="PROTEIN O-MANNOSYL-TRANSFERASE 1"/>
    <property type="match status" value="1"/>
</dbReference>